<accession>A0A235EYV3</accession>
<evidence type="ECO:0000256" key="6">
    <source>
        <dbReference type="SAM" id="Phobius"/>
    </source>
</evidence>
<dbReference type="EMBL" id="NOIH01000008">
    <property type="protein sequence ID" value="OYD54222.1"/>
    <property type="molecule type" value="Genomic_DNA"/>
</dbReference>
<evidence type="ECO:0000256" key="1">
    <source>
        <dbReference type="ARBA" id="ARBA00004651"/>
    </source>
</evidence>
<feature type="transmembrane region" description="Helical" evidence="6">
    <location>
        <begin position="155"/>
        <end position="176"/>
    </location>
</feature>
<comment type="caution">
    <text evidence="7">The sequence shown here is derived from an EMBL/GenBank/DDBJ whole genome shotgun (WGS) entry which is preliminary data.</text>
</comment>
<keyword evidence="2" id="KW-1003">Cell membrane</keyword>
<comment type="subcellular location">
    <subcellularLocation>
        <location evidence="1">Cell membrane</location>
        <topology evidence="1">Multi-pass membrane protein</topology>
    </subcellularLocation>
</comment>
<organism evidence="7 8">
    <name type="scientific">Thauera propionica</name>
    <dbReference type="NCBI Taxonomy" id="2019431"/>
    <lineage>
        <taxon>Bacteria</taxon>
        <taxon>Pseudomonadati</taxon>
        <taxon>Pseudomonadota</taxon>
        <taxon>Betaproteobacteria</taxon>
        <taxon>Rhodocyclales</taxon>
        <taxon>Zoogloeaceae</taxon>
        <taxon>Thauera</taxon>
    </lineage>
</organism>
<dbReference type="PANTHER" id="PTHR30086">
    <property type="entry name" value="ARGININE EXPORTER PROTEIN ARGO"/>
    <property type="match status" value="1"/>
</dbReference>
<dbReference type="InterPro" id="IPR001123">
    <property type="entry name" value="LeuE-type"/>
</dbReference>
<dbReference type="RefSeq" id="WP_094268064.1">
    <property type="nucleotide sequence ID" value="NZ_JAQVFK010000118.1"/>
</dbReference>
<dbReference type="GO" id="GO:0015171">
    <property type="term" value="F:amino acid transmembrane transporter activity"/>
    <property type="evidence" value="ECO:0007669"/>
    <property type="project" value="TreeGrafter"/>
</dbReference>
<dbReference type="AlphaFoldDB" id="A0A235EYV3"/>
<dbReference type="Pfam" id="PF01810">
    <property type="entry name" value="LysE"/>
    <property type="match status" value="1"/>
</dbReference>
<evidence type="ECO:0000313" key="8">
    <source>
        <dbReference type="Proteomes" id="UP000215181"/>
    </source>
</evidence>
<dbReference type="OrthoDB" id="9804822at2"/>
<dbReference type="PIRSF" id="PIRSF006324">
    <property type="entry name" value="LeuE"/>
    <property type="match status" value="1"/>
</dbReference>
<reference evidence="7 8" key="1">
    <citation type="submission" date="2017-07" db="EMBL/GenBank/DDBJ databases">
        <title>Thauera sp. KNDSS-Mac4 genome sequence and assembly.</title>
        <authorList>
            <person name="Mayilraj S."/>
        </authorList>
    </citation>
    <scope>NUCLEOTIDE SEQUENCE [LARGE SCALE GENOMIC DNA]</scope>
    <source>
        <strain evidence="7 8">KNDSS-Mac4</strain>
    </source>
</reference>
<feature type="transmembrane region" description="Helical" evidence="6">
    <location>
        <begin position="113"/>
        <end position="135"/>
    </location>
</feature>
<feature type="transmembrane region" description="Helical" evidence="6">
    <location>
        <begin position="72"/>
        <end position="92"/>
    </location>
</feature>
<keyword evidence="5 6" id="KW-0472">Membrane</keyword>
<proteinExistence type="predicted"/>
<evidence type="ECO:0000256" key="4">
    <source>
        <dbReference type="ARBA" id="ARBA00022989"/>
    </source>
</evidence>
<gene>
    <name evidence="7" type="ORF">CGK74_08465</name>
</gene>
<evidence type="ECO:0000256" key="2">
    <source>
        <dbReference type="ARBA" id="ARBA00022475"/>
    </source>
</evidence>
<dbReference type="Proteomes" id="UP000215181">
    <property type="component" value="Unassembled WGS sequence"/>
</dbReference>
<protein>
    <submittedName>
        <fullName evidence="7">Lysine transporter LysE</fullName>
    </submittedName>
</protein>
<feature type="transmembrane region" description="Helical" evidence="6">
    <location>
        <begin position="41"/>
        <end position="66"/>
    </location>
</feature>
<keyword evidence="3 6" id="KW-0812">Transmembrane</keyword>
<dbReference type="PANTHER" id="PTHR30086:SF20">
    <property type="entry name" value="ARGININE EXPORTER PROTEIN ARGO-RELATED"/>
    <property type="match status" value="1"/>
</dbReference>
<keyword evidence="4 6" id="KW-1133">Transmembrane helix</keyword>
<evidence type="ECO:0000256" key="5">
    <source>
        <dbReference type="ARBA" id="ARBA00023136"/>
    </source>
</evidence>
<name>A0A235EYV3_9RHOO</name>
<evidence type="ECO:0000256" key="3">
    <source>
        <dbReference type="ARBA" id="ARBA00022692"/>
    </source>
</evidence>
<feature type="transmembrane region" description="Helical" evidence="6">
    <location>
        <begin position="12"/>
        <end position="34"/>
    </location>
</feature>
<dbReference type="GO" id="GO:0005886">
    <property type="term" value="C:plasma membrane"/>
    <property type="evidence" value="ECO:0007669"/>
    <property type="project" value="UniProtKB-SubCell"/>
</dbReference>
<sequence length="208" mass="21740">MLTPEQFSGFLLAAMAITVAPGPDNLMVLGIGIAKGRWHGVAFGLGCALGCLTHTALAVLGVSALIAASPTAFAMLKIVGGLYLLWLGVQALRSTARVRVDGKVAGEPSLAGLFWRGMLANAINPKVGLFFISFLPQFVFAGNGSVDMQMAALGLTFTAQSVLIFGLLGFFAGTIGQWINRRPSAGRWLDRFAGAIFVGLGIRLVVST</sequence>
<keyword evidence="8" id="KW-1185">Reference proteome</keyword>
<evidence type="ECO:0000313" key="7">
    <source>
        <dbReference type="EMBL" id="OYD54222.1"/>
    </source>
</evidence>